<dbReference type="SUPFAM" id="SSF161070">
    <property type="entry name" value="SNF-like"/>
    <property type="match status" value="1"/>
</dbReference>
<sequence length="451" mass="49848">MNEKEQWSSRFGFILAAAGSAIGLGAIWKFPYVAGMNGGGAFLFIFLLFTLILGLPLLLAEFVIGRSTQTNAVSAYKMIAPDTKWYFLGYLGMGTSFLLLSFYSVIGGWIIYYLLKTLTGTLNDLTPEQYNVVFANAISNPFVSISAHFLFMLTTIFVVSKGVQKGIERASRFMMPILFLLFLVLIIRSLTLPDVVRGLTFLFEPDFSKLTSEAILAALGQSFFTLSIGVSAMVTYSSYVPKEESLPKAALSIVFINIVIVILAGLAIFPAVFSFGLQPDAGPVLLFQVLPNVFNHMPFGMLFFLAFLLLFLFASLTSAFSMLELQVAIVAKGDDLLRKKWSWVIGLSIFLLGIPSALSFGPLSDFFIFGKSFFDLADYLVSNMLMPIGALLISIFVPVKMKKSVLYAELQSGGGIPMYLFRVWLFILRYVAPVAIFLVLFDVLGIWDKIL</sequence>
<evidence type="ECO:0000256" key="3">
    <source>
        <dbReference type="ARBA" id="ARBA00022692"/>
    </source>
</evidence>
<keyword evidence="3 6" id="KW-0812">Transmembrane</keyword>
<evidence type="ECO:0000256" key="7">
    <source>
        <dbReference type="SAM" id="Phobius"/>
    </source>
</evidence>
<feature type="transmembrane region" description="Helical" evidence="7">
    <location>
        <begin position="42"/>
        <end position="64"/>
    </location>
</feature>
<evidence type="ECO:0000256" key="6">
    <source>
        <dbReference type="RuleBase" id="RU003732"/>
    </source>
</evidence>
<evidence type="ECO:0000256" key="5">
    <source>
        <dbReference type="ARBA" id="ARBA00023136"/>
    </source>
</evidence>
<keyword evidence="5 7" id="KW-0472">Membrane</keyword>
<evidence type="ECO:0000256" key="4">
    <source>
        <dbReference type="ARBA" id="ARBA00022989"/>
    </source>
</evidence>
<dbReference type="PROSITE" id="PS00610">
    <property type="entry name" value="NA_NEUROTRAN_SYMP_1"/>
    <property type="match status" value="1"/>
</dbReference>
<dbReference type="PROSITE" id="PS50267">
    <property type="entry name" value="NA_NEUROTRAN_SYMP_3"/>
    <property type="match status" value="1"/>
</dbReference>
<reference evidence="8" key="1">
    <citation type="submission" date="2022-09" db="EMBL/GenBank/DDBJ databases">
        <title>Complete Genomes of Fervidibacillus albus and Fervidibacillus halotolerans isolated from tidal flat sediments.</title>
        <authorList>
            <person name="Kwon K.K."/>
            <person name="Yang S.-H."/>
            <person name="Park M.J."/>
            <person name="Oh H.-M."/>
        </authorList>
    </citation>
    <scope>NUCLEOTIDE SEQUENCE</scope>
    <source>
        <strain evidence="8">MEBiC13591</strain>
    </source>
</reference>
<feature type="transmembrane region" description="Helical" evidence="7">
    <location>
        <begin position="12"/>
        <end position="30"/>
    </location>
</feature>
<feature type="transmembrane region" description="Helical" evidence="7">
    <location>
        <begin position="214"/>
        <end position="237"/>
    </location>
</feature>
<dbReference type="PANTHER" id="PTHR42948:SF1">
    <property type="entry name" value="TRANSPORTER"/>
    <property type="match status" value="1"/>
</dbReference>
<proteinExistence type="inferred from homology"/>
<keyword evidence="2 6" id="KW-0813">Transport</keyword>
<gene>
    <name evidence="8" type="ORF">OE104_12265</name>
</gene>
<dbReference type="KEGG" id="faf:OE104_12265"/>
<dbReference type="NCBIfam" id="NF037979">
    <property type="entry name" value="Na_transp"/>
    <property type="match status" value="1"/>
</dbReference>
<dbReference type="RefSeq" id="WP_275417110.1">
    <property type="nucleotide sequence ID" value="NZ_CP106878.1"/>
</dbReference>
<dbReference type="AlphaFoldDB" id="A0A9E8LTH0"/>
<evidence type="ECO:0000313" key="9">
    <source>
        <dbReference type="Proteomes" id="UP001164718"/>
    </source>
</evidence>
<feature type="transmembrane region" description="Helical" evidence="7">
    <location>
        <begin position="249"/>
        <end position="277"/>
    </location>
</feature>
<feature type="transmembrane region" description="Helical" evidence="7">
    <location>
        <begin position="132"/>
        <end position="159"/>
    </location>
</feature>
<dbReference type="InterPro" id="IPR037272">
    <property type="entry name" value="SNS_sf"/>
</dbReference>
<dbReference type="GO" id="GO:0015293">
    <property type="term" value="F:symporter activity"/>
    <property type="evidence" value="ECO:0007669"/>
    <property type="project" value="UniProtKB-KW"/>
</dbReference>
<organism evidence="8 9">
    <name type="scientific">Fervidibacillus albus</name>
    <dbReference type="NCBI Taxonomy" id="2980026"/>
    <lineage>
        <taxon>Bacteria</taxon>
        <taxon>Bacillati</taxon>
        <taxon>Bacillota</taxon>
        <taxon>Bacilli</taxon>
        <taxon>Bacillales</taxon>
        <taxon>Bacillaceae</taxon>
        <taxon>Fervidibacillus</taxon>
    </lineage>
</organism>
<keyword evidence="9" id="KW-1185">Reference proteome</keyword>
<accession>A0A9E8LTH0</accession>
<dbReference type="Pfam" id="PF00209">
    <property type="entry name" value="SNF"/>
    <property type="match status" value="2"/>
</dbReference>
<dbReference type="Proteomes" id="UP001164718">
    <property type="component" value="Chromosome"/>
</dbReference>
<comment type="similarity">
    <text evidence="6">Belongs to the sodium:neurotransmitter symporter (SNF) (TC 2.A.22) family.</text>
</comment>
<evidence type="ECO:0000256" key="2">
    <source>
        <dbReference type="ARBA" id="ARBA00022448"/>
    </source>
</evidence>
<keyword evidence="6" id="KW-0769">Symport</keyword>
<protein>
    <recommendedName>
        <fullName evidence="6">Transporter</fullName>
    </recommendedName>
</protein>
<dbReference type="InterPro" id="IPR000175">
    <property type="entry name" value="Na/ntran_symport"/>
</dbReference>
<dbReference type="GO" id="GO:0016020">
    <property type="term" value="C:membrane"/>
    <property type="evidence" value="ECO:0007669"/>
    <property type="project" value="UniProtKB-SubCell"/>
</dbReference>
<dbReference type="InterPro" id="IPR047218">
    <property type="entry name" value="YocR/YhdH-like"/>
</dbReference>
<dbReference type="CDD" id="cd10336">
    <property type="entry name" value="SLC6sbd_Tyt1-Like"/>
    <property type="match status" value="1"/>
</dbReference>
<feature type="transmembrane region" description="Helical" evidence="7">
    <location>
        <begin position="380"/>
        <end position="399"/>
    </location>
</feature>
<feature type="transmembrane region" description="Helical" evidence="7">
    <location>
        <begin position="341"/>
        <end position="360"/>
    </location>
</feature>
<evidence type="ECO:0000256" key="1">
    <source>
        <dbReference type="ARBA" id="ARBA00004141"/>
    </source>
</evidence>
<feature type="transmembrane region" description="Helical" evidence="7">
    <location>
        <begin position="85"/>
        <end position="112"/>
    </location>
</feature>
<name>A0A9E8LTH0_9BACI</name>
<dbReference type="PRINTS" id="PR00176">
    <property type="entry name" value="NANEUSMPORT"/>
</dbReference>
<feature type="transmembrane region" description="Helical" evidence="7">
    <location>
        <begin position="171"/>
        <end position="191"/>
    </location>
</feature>
<feature type="transmembrane region" description="Helical" evidence="7">
    <location>
        <begin position="297"/>
        <end position="320"/>
    </location>
</feature>
<dbReference type="PANTHER" id="PTHR42948">
    <property type="entry name" value="TRANSPORTER"/>
    <property type="match status" value="1"/>
</dbReference>
<dbReference type="EMBL" id="CP106878">
    <property type="protein sequence ID" value="WAA09328.1"/>
    <property type="molecule type" value="Genomic_DNA"/>
</dbReference>
<feature type="transmembrane region" description="Helical" evidence="7">
    <location>
        <begin position="419"/>
        <end position="441"/>
    </location>
</feature>
<evidence type="ECO:0000313" key="8">
    <source>
        <dbReference type="EMBL" id="WAA09328.1"/>
    </source>
</evidence>
<keyword evidence="4 7" id="KW-1133">Transmembrane helix</keyword>
<comment type="subcellular location">
    <subcellularLocation>
        <location evidence="1">Membrane</location>
        <topology evidence="1">Multi-pass membrane protein</topology>
    </subcellularLocation>
</comment>